<dbReference type="Proteomes" id="UP001596506">
    <property type="component" value="Unassembled WGS sequence"/>
</dbReference>
<feature type="transmembrane region" description="Helical" evidence="7">
    <location>
        <begin position="166"/>
        <end position="187"/>
    </location>
</feature>
<evidence type="ECO:0000256" key="6">
    <source>
        <dbReference type="ARBA" id="ARBA00023136"/>
    </source>
</evidence>
<keyword evidence="5 7" id="KW-1133">Transmembrane helix</keyword>
<keyword evidence="4 7" id="KW-0812">Transmembrane</keyword>
<feature type="transmembrane region" description="Helical" evidence="7">
    <location>
        <begin position="76"/>
        <end position="95"/>
    </location>
</feature>
<feature type="domain" description="Major facilitator superfamily (MFS) profile" evidence="8">
    <location>
        <begin position="11"/>
        <end position="393"/>
    </location>
</feature>
<feature type="transmembrane region" description="Helical" evidence="7">
    <location>
        <begin position="101"/>
        <end position="123"/>
    </location>
</feature>
<feature type="transmembrane region" description="Helical" evidence="7">
    <location>
        <begin position="135"/>
        <end position="160"/>
    </location>
</feature>
<comment type="caution">
    <text evidence="9">The sequence shown here is derived from an EMBL/GenBank/DDBJ whole genome shotgun (WGS) entry which is preliminary data.</text>
</comment>
<feature type="transmembrane region" description="Helical" evidence="7">
    <location>
        <begin position="340"/>
        <end position="361"/>
    </location>
</feature>
<dbReference type="PANTHER" id="PTHR23517">
    <property type="entry name" value="RESISTANCE PROTEIN MDTM, PUTATIVE-RELATED-RELATED"/>
    <property type="match status" value="1"/>
</dbReference>
<evidence type="ECO:0000256" key="3">
    <source>
        <dbReference type="ARBA" id="ARBA00022475"/>
    </source>
</evidence>
<protein>
    <submittedName>
        <fullName evidence="9">MFS transporter</fullName>
    </submittedName>
</protein>
<dbReference type="EMBL" id="JBHTBD010000001">
    <property type="protein sequence ID" value="MFC7294047.1"/>
    <property type="molecule type" value="Genomic_DNA"/>
</dbReference>
<feature type="transmembrane region" description="Helical" evidence="7">
    <location>
        <begin position="208"/>
        <end position="235"/>
    </location>
</feature>
<feature type="transmembrane region" description="Helical" evidence="7">
    <location>
        <begin position="280"/>
        <end position="299"/>
    </location>
</feature>
<evidence type="ECO:0000256" key="1">
    <source>
        <dbReference type="ARBA" id="ARBA00004651"/>
    </source>
</evidence>
<proteinExistence type="predicted"/>
<dbReference type="Gene3D" id="1.20.1250.20">
    <property type="entry name" value="MFS general substrate transporter like domains"/>
    <property type="match status" value="2"/>
</dbReference>
<dbReference type="SUPFAM" id="SSF103473">
    <property type="entry name" value="MFS general substrate transporter"/>
    <property type="match status" value="1"/>
</dbReference>
<comment type="subcellular location">
    <subcellularLocation>
        <location evidence="1">Cell membrane</location>
        <topology evidence="1">Multi-pass membrane protein</topology>
    </subcellularLocation>
</comment>
<evidence type="ECO:0000256" key="7">
    <source>
        <dbReference type="SAM" id="Phobius"/>
    </source>
</evidence>
<dbReference type="InterPro" id="IPR011701">
    <property type="entry name" value="MFS"/>
</dbReference>
<dbReference type="InterPro" id="IPR050171">
    <property type="entry name" value="MFS_Transporters"/>
</dbReference>
<dbReference type="Pfam" id="PF07690">
    <property type="entry name" value="MFS_1"/>
    <property type="match status" value="1"/>
</dbReference>
<accession>A0ABW2IT06</accession>
<organism evidence="9 10">
    <name type="scientific">Marinobacter aromaticivorans</name>
    <dbReference type="NCBI Taxonomy" id="1494078"/>
    <lineage>
        <taxon>Bacteria</taxon>
        <taxon>Pseudomonadati</taxon>
        <taxon>Pseudomonadota</taxon>
        <taxon>Gammaproteobacteria</taxon>
        <taxon>Pseudomonadales</taxon>
        <taxon>Marinobacteraceae</taxon>
        <taxon>Marinobacter</taxon>
    </lineage>
</organism>
<keyword evidence="10" id="KW-1185">Reference proteome</keyword>
<feature type="transmembrane region" description="Helical" evidence="7">
    <location>
        <begin position="247"/>
        <end position="268"/>
    </location>
</feature>
<evidence type="ECO:0000313" key="9">
    <source>
        <dbReference type="EMBL" id="MFC7294047.1"/>
    </source>
</evidence>
<dbReference type="PANTHER" id="PTHR23517:SF3">
    <property type="entry name" value="INTEGRAL MEMBRANE TRANSPORT PROTEIN"/>
    <property type="match status" value="1"/>
</dbReference>
<feature type="transmembrane region" description="Helical" evidence="7">
    <location>
        <begin position="367"/>
        <end position="386"/>
    </location>
</feature>
<sequence>MRWPADEAGQNFGAVCVSLTLCFVVYSMLLVTVPVYGLALGASPLMLGVVLSSQYLLPFLLAIPMGGVVARHGGRFTLVAGAALMAAGLLLIQFLPGYYGLISGQLLIGLAHLQMVLSAQTIISSLGTGPRLESYFGWYSTWLSGGQVAGPLLAGTWIHWANGVDNLFLVMAGIILVAGVVGLGLTGEAARGMIVSRKRSGFRAQASLVRTNIGVQVSIAITVAGMFALGVYGSYLPVYLDSLEMTAVMIGVLVSLRSSTSMVIRPFIPRIITLVGGREKATLLAVCTMAVGLGCLGFAANVPAIALLSVLVGLGGGLTQPLSMVVLAESVGRDQRSGALGMRLMANRAVHFFAPLLFGVMLDLGGFGLSFALSGVLVALIVVLLVRLTSAGSGYS</sequence>
<dbReference type="InterPro" id="IPR020846">
    <property type="entry name" value="MFS_dom"/>
</dbReference>
<evidence type="ECO:0000256" key="5">
    <source>
        <dbReference type="ARBA" id="ARBA00022989"/>
    </source>
</evidence>
<evidence type="ECO:0000256" key="4">
    <source>
        <dbReference type="ARBA" id="ARBA00022692"/>
    </source>
</evidence>
<name>A0ABW2IT06_9GAMM</name>
<reference evidence="10" key="1">
    <citation type="journal article" date="2019" name="Int. J. Syst. Evol. Microbiol.">
        <title>The Global Catalogue of Microorganisms (GCM) 10K type strain sequencing project: providing services to taxonomists for standard genome sequencing and annotation.</title>
        <authorList>
            <consortium name="The Broad Institute Genomics Platform"/>
            <consortium name="The Broad Institute Genome Sequencing Center for Infectious Disease"/>
            <person name="Wu L."/>
            <person name="Ma J."/>
        </authorList>
    </citation>
    <scope>NUCLEOTIDE SEQUENCE [LARGE SCALE GENOMIC DNA]</scope>
    <source>
        <strain evidence="10">CCUG 60559</strain>
    </source>
</reference>
<evidence type="ECO:0000256" key="2">
    <source>
        <dbReference type="ARBA" id="ARBA00022448"/>
    </source>
</evidence>
<feature type="transmembrane region" description="Helical" evidence="7">
    <location>
        <begin position="45"/>
        <end position="64"/>
    </location>
</feature>
<keyword evidence="3" id="KW-1003">Cell membrane</keyword>
<feature type="transmembrane region" description="Helical" evidence="7">
    <location>
        <begin position="305"/>
        <end position="328"/>
    </location>
</feature>
<dbReference type="PROSITE" id="PS50850">
    <property type="entry name" value="MFS"/>
    <property type="match status" value="1"/>
</dbReference>
<feature type="transmembrane region" description="Helical" evidence="7">
    <location>
        <begin position="12"/>
        <end position="39"/>
    </location>
</feature>
<dbReference type="InterPro" id="IPR036259">
    <property type="entry name" value="MFS_trans_sf"/>
</dbReference>
<keyword evidence="2" id="KW-0813">Transport</keyword>
<evidence type="ECO:0000313" key="10">
    <source>
        <dbReference type="Proteomes" id="UP001596506"/>
    </source>
</evidence>
<keyword evidence="6 7" id="KW-0472">Membrane</keyword>
<gene>
    <name evidence="9" type="ORF">ACFQQA_04835</name>
</gene>
<evidence type="ECO:0000259" key="8">
    <source>
        <dbReference type="PROSITE" id="PS50850"/>
    </source>
</evidence>